<feature type="domain" description="Transglutaminase-like" evidence="1">
    <location>
        <begin position="172"/>
        <end position="248"/>
    </location>
</feature>
<gene>
    <name evidence="2" type="ORF">Tel_00615</name>
</gene>
<dbReference type="InterPro" id="IPR002931">
    <property type="entry name" value="Transglutaminase-like"/>
</dbReference>
<protein>
    <submittedName>
        <fullName evidence="2">IMP dehydrogenase</fullName>
    </submittedName>
</protein>
<sequence>MSIRVAIRHQTRYDYDRPVRLSPHLIRLRPAAHCRTPIHSYSLKVEPSSHFVNWQQDPFGNFVARYVFPEKITRLSVDVELIAEMTVINPFDFFVEEYADNWPFEYDEQLGHQLSPYLKIREDGPLLRAWVASVKREATPTVDFLVHLNQRLQQEIGYLIRMEPGVQSCEQTLQTATGSCRDSGWLLVQILRHLGLAARFVSGYLVQLAADVKSLDGPSGTDTDFTDLHAWAEVFVPGAGWLGLDPTSGLFAGEGHIPLSCTPDPGAAAPVTGLVEPCETVFHFDNRVTRIHEDPRVTKPYTEAQWQQVMALGEQVDQRLQDQDVRLTQGGEPTFVSIDDPDGAEWNTAALGARKERLARELLQRLSRRFAAHGVLHHGQGKWYPGEALPRWAYSCFFRSDGEALWHDTALLSPADTRKIGIGEARRFAQTLARTLGVSDAALMPAYEDAAHYLHAENSLPVDMDPHRADLKDPLERRRLARLLNRGLDAVAGYALPLRCASAHGRWHSARWPLRNERLTLLPGDSPMGLRLPLDALPKQTRRKTEPPRDGFEARTPLVSASEIARRYSLFQPTAPVTQPLSEQAAADVDDLEEIPPTALCVEPRDGRLWIFLPPLTHLEHWIELMGALEATARQCNLAIDLEGYEPPHDPRLRKLAVTPDPGVIEVNIHPAHHWRELVENTATLYEEARLTRLGTEKFMLDGRHTGTGGGNHVTLGAATPVDSPFLRRPDLLASLALYWQHHPALSYLFSGMFIGPTSQAPRVDEARDDALYELEIAVQQLAPGEVTEPWLVDRLFRNLLVDITGNTHRAEFCIDKLYNPGGPHGRQGLLEFRAFEMPPHWRMSAVQMLLLRALVASFWHRPFRQRPARWGTTLHDRFMLPHYVQQDFHQVLEDLKQAGFNFDPAWFAPFFEFRFPHYGELRRQGMELQLHGAIEPWHVLGEEVTSQGTARFVDSSVERLQVKVSRFNPERYCIACNGRRVPLQATEVNGEYVAGVRFKAWQPTFGLHPRLPADAPLVFDIVDLANRKSIGGCTYHVAHPSGRNYERLPVNANEAEARRIARFWDHGHSTGPLLPREELPNPEFPCTLDLRYRPG</sequence>
<dbReference type="SMART" id="SM00460">
    <property type="entry name" value="TGc"/>
    <property type="match status" value="1"/>
</dbReference>
<reference evidence="2" key="1">
    <citation type="submission" date="2015-10" db="EMBL/GenBank/DDBJ databases">
        <title>Description of Candidatus Tenderia electrophaga gen. nov, sp. nov., an Uncultivated Electroautotroph from a Biocathode Enrichment.</title>
        <authorList>
            <person name="Eddie B.J."/>
            <person name="Malanoski A.P."/>
            <person name="Wang Z."/>
            <person name="Hall R.J."/>
            <person name="Oh S.D."/>
            <person name="Heiner C."/>
            <person name="Lin B."/>
            <person name="Strycharz-Glaven S.M."/>
        </authorList>
    </citation>
    <scope>NUCLEOTIDE SEQUENCE [LARGE SCALE GENOMIC DNA]</scope>
    <source>
        <strain evidence="2">NRL1</strain>
    </source>
</reference>
<dbReference type="InterPro" id="IPR013589">
    <property type="entry name" value="Bac_transglu_N"/>
</dbReference>
<dbReference type="Proteomes" id="UP000055136">
    <property type="component" value="Chromosome"/>
</dbReference>
<name>A0A0S2T9C6_9GAMM</name>
<dbReference type="InterPro" id="IPR038765">
    <property type="entry name" value="Papain-like_cys_pep_sf"/>
</dbReference>
<dbReference type="Pfam" id="PF09899">
    <property type="entry name" value="DUF2126"/>
    <property type="match status" value="1"/>
</dbReference>
<dbReference type="AlphaFoldDB" id="A0A0S2T9C6"/>
<evidence type="ECO:0000259" key="1">
    <source>
        <dbReference type="SMART" id="SM00460"/>
    </source>
</evidence>
<dbReference type="EMBL" id="CP013099">
    <property type="protein sequence ID" value="ALP51760.1"/>
    <property type="molecule type" value="Genomic_DNA"/>
</dbReference>
<evidence type="ECO:0000313" key="3">
    <source>
        <dbReference type="Proteomes" id="UP000055136"/>
    </source>
</evidence>
<dbReference type="Pfam" id="PF01841">
    <property type="entry name" value="Transglut_core"/>
    <property type="match status" value="1"/>
</dbReference>
<accession>A0A0S2T9C6</accession>
<dbReference type="InterPro" id="IPR018667">
    <property type="entry name" value="DUF2126"/>
</dbReference>
<dbReference type="KEGG" id="tee:Tel_00615"/>
<dbReference type="PANTHER" id="PTHR33490:SF1">
    <property type="entry name" value="SLL1233 PROTEIN"/>
    <property type="match status" value="1"/>
</dbReference>
<dbReference type="STRING" id="1748243.Tel_00615"/>
<dbReference type="PANTHER" id="PTHR33490">
    <property type="entry name" value="BLR5614 PROTEIN-RELATED"/>
    <property type="match status" value="1"/>
</dbReference>
<organism evidence="2 3">
    <name type="scientific">Candidatus Tenderia electrophaga</name>
    <dbReference type="NCBI Taxonomy" id="1748243"/>
    <lineage>
        <taxon>Bacteria</taxon>
        <taxon>Pseudomonadati</taxon>
        <taxon>Pseudomonadota</taxon>
        <taxon>Gammaproteobacteria</taxon>
        <taxon>Candidatus Tenderiales</taxon>
        <taxon>Candidatus Tenderiaceae</taxon>
        <taxon>Candidatus Tenderia</taxon>
    </lineage>
</organism>
<proteinExistence type="predicted"/>
<dbReference type="SUPFAM" id="SSF54001">
    <property type="entry name" value="Cysteine proteinases"/>
    <property type="match status" value="1"/>
</dbReference>
<dbReference type="Gene3D" id="3.10.620.30">
    <property type="match status" value="1"/>
</dbReference>
<evidence type="ECO:0000313" key="2">
    <source>
        <dbReference type="EMBL" id="ALP51760.1"/>
    </source>
</evidence>
<keyword evidence="3" id="KW-1185">Reference proteome</keyword>
<dbReference type="Pfam" id="PF08379">
    <property type="entry name" value="Bact_transglu_N"/>
    <property type="match status" value="1"/>
</dbReference>